<proteinExistence type="predicted"/>
<dbReference type="AlphaFoldDB" id="A0A1V4K8K2"/>
<organism evidence="1 2">
    <name type="scientific">Patagioenas fasciata monilis</name>
    <dbReference type="NCBI Taxonomy" id="372326"/>
    <lineage>
        <taxon>Eukaryota</taxon>
        <taxon>Metazoa</taxon>
        <taxon>Chordata</taxon>
        <taxon>Craniata</taxon>
        <taxon>Vertebrata</taxon>
        <taxon>Euteleostomi</taxon>
        <taxon>Archelosauria</taxon>
        <taxon>Archosauria</taxon>
        <taxon>Dinosauria</taxon>
        <taxon>Saurischia</taxon>
        <taxon>Theropoda</taxon>
        <taxon>Coelurosauria</taxon>
        <taxon>Aves</taxon>
        <taxon>Neognathae</taxon>
        <taxon>Neoaves</taxon>
        <taxon>Columbimorphae</taxon>
        <taxon>Columbiformes</taxon>
        <taxon>Columbidae</taxon>
        <taxon>Patagioenas</taxon>
    </lineage>
</organism>
<keyword evidence="2" id="KW-1185">Reference proteome</keyword>
<name>A0A1V4K8K2_PATFA</name>
<evidence type="ECO:0000313" key="2">
    <source>
        <dbReference type="Proteomes" id="UP000190648"/>
    </source>
</evidence>
<dbReference type="Proteomes" id="UP000190648">
    <property type="component" value="Unassembled WGS sequence"/>
</dbReference>
<gene>
    <name evidence="1" type="ORF">AV530_010952</name>
</gene>
<comment type="caution">
    <text evidence="1">The sequence shown here is derived from an EMBL/GenBank/DDBJ whole genome shotgun (WGS) entry which is preliminary data.</text>
</comment>
<protein>
    <submittedName>
        <fullName evidence="1">Uncharacterized protein</fullName>
    </submittedName>
</protein>
<accession>A0A1V4K8K2</accession>
<reference evidence="1 2" key="1">
    <citation type="submission" date="2016-02" db="EMBL/GenBank/DDBJ databases">
        <title>Band-tailed pigeon sequencing and assembly.</title>
        <authorList>
            <person name="Soares A.E."/>
            <person name="Novak B.J."/>
            <person name="Rice E.S."/>
            <person name="O'Connell B."/>
            <person name="Chang D."/>
            <person name="Weber S."/>
            <person name="Shapiro B."/>
        </authorList>
    </citation>
    <scope>NUCLEOTIDE SEQUENCE [LARGE SCALE GENOMIC DNA]</scope>
    <source>
        <strain evidence="1">BTP2013</strain>
        <tissue evidence="1">Blood</tissue>
    </source>
</reference>
<sequence>MGVGHGDPSDCAVAGFAKTLAVPSSESQLEQVVVELRKAWLRNLMKCNLSVTQGRISFSTLFLQVFTGSQKCTEVKLIVRGQSSGPVFGNYTVSSCH</sequence>
<dbReference type="EMBL" id="LSYS01004200">
    <property type="protein sequence ID" value="OPJ80693.1"/>
    <property type="molecule type" value="Genomic_DNA"/>
</dbReference>
<evidence type="ECO:0000313" key="1">
    <source>
        <dbReference type="EMBL" id="OPJ80693.1"/>
    </source>
</evidence>